<feature type="domain" description="HTH merR-type" evidence="5">
    <location>
        <begin position="10"/>
        <end position="80"/>
    </location>
</feature>
<dbReference type="GO" id="GO:0003677">
    <property type="term" value="F:DNA binding"/>
    <property type="evidence" value="ECO:0007669"/>
    <property type="project" value="UniProtKB-KW"/>
</dbReference>
<proteinExistence type="predicted"/>
<evidence type="ECO:0000256" key="4">
    <source>
        <dbReference type="ARBA" id="ARBA00023163"/>
    </source>
</evidence>
<dbReference type="PROSITE" id="PS50937">
    <property type="entry name" value="HTH_MERR_2"/>
    <property type="match status" value="1"/>
</dbReference>
<dbReference type="InterPro" id="IPR047057">
    <property type="entry name" value="MerR_fam"/>
</dbReference>
<evidence type="ECO:0000256" key="1">
    <source>
        <dbReference type="ARBA" id="ARBA00022491"/>
    </source>
</evidence>
<name>A0A3N0BKG2_9ACTN</name>
<comment type="caution">
    <text evidence="6">The sequence shown here is derived from an EMBL/GenBank/DDBJ whole genome shotgun (WGS) entry which is preliminary data.</text>
</comment>
<evidence type="ECO:0000256" key="3">
    <source>
        <dbReference type="ARBA" id="ARBA00023125"/>
    </source>
</evidence>
<dbReference type="EMBL" id="QICD01000001">
    <property type="protein sequence ID" value="RNL48895.1"/>
    <property type="molecule type" value="Genomic_DNA"/>
</dbReference>
<dbReference type="Proteomes" id="UP000278632">
    <property type="component" value="Unassembled WGS sequence"/>
</dbReference>
<evidence type="ECO:0000313" key="6">
    <source>
        <dbReference type="EMBL" id="RNL48895.1"/>
    </source>
</evidence>
<dbReference type="SUPFAM" id="SSF46955">
    <property type="entry name" value="Putative DNA-binding domain"/>
    <property type="match status" value="1"/>
</dbReference>
<dbReference type="PANTHER" id="PTHR30204">
    <property type="entry name" value="REDOX-CYCLING DRUG-SENSING TRANSCRIPTIONAL ACTIVATOR SOXR"/>
    <property type="match status" value="1"/>
</dbReference>
<accession>A0A3N0BKG2</accession>
<keyword evidence="3" id="KW-0238">DNA-binding</keyword>
<evidence type="ECO:0000259" key="5">
    <source>
        <dbReference type="PROSITE" id="PS50937"/>
    </source>
</evidence>
<dbReference type="GO" id="GO:0003700">
    <property type="term" value="F:DNA-binding transcription factor activity"/>
    <property type="evidence" value="ECO:0007669"/>
    <property type="project" value="InterPro"/>
</dbReference>
<gene>
    <name evidence="6" type="ORF">DMP08_00050</name>
</gene>
<dbReference type="InterPro" id="IPR009061">
    <property type="entry name" value="DNA-bd_dom_put_sf"/>
</dbReference>
<keyword evidence="4" id="KW-0804">Transcription</keyword>
<dbReference type="Gene3D" id="1.10.1660.10">
    <property type="match status" value="1"/>
</dbReference>
<keyword evidence="1" id="KW-0678">Repressor</keyword>
<protein>
    <recommendedName>
        <fullName evidence="5">HTH merR-type domain-containing protein</fullName>
    </recommendedName>
</protein>
<dbReference type="AlphaFoldDB" id="A0A3N0BKG2"/>
<dbReference type="PANTHER" id="PTHR30204:SF69">
    <property type="entry name" value="MERR-FAMILY TRANSCRIPTIONAL REGULATOR"/>
    <property type="match status" value="1"/>
</dbReference>
<dbReference type="SMART" id="SM00422">
    <property type="entry name" value="HTH_MERR"/>
    <property type="match status" value="1"/>
</dbReference>
<sequence>MQRSAMRNDLLSIGEVAHLKGVGVKALRYYERIGALRPAYVNPDTGYRYYALRQMNELDVIVSCVQLGVPLKELADYVSDGGAMDISSLLERAHILAQQKLRDTQAILLELDGYRREIAVQHTLRALPTPYERVLEKRTFLTMPWNHPSFDAKRYTRAMSDLYGETKRAAMAPLFLQGMICLPGNGAKEGVGAAGSSWYVALEVQALPGEEMVAPPQERGMRLLALPGGTFCGWRVERESFELCYREVFEGARDASGADTLLAFEIWDAELRTDRTIVEVLRG</sequence>
<evidence type="ECO:0000256" key="2">
    <source>
        <dbReference type="ARBA" id="ARBA00023015"/>
    </source>
</evidence>
<keyword evidence="7" id="KW-1185">Reference proteome</keyword>
<dbReference type="Pfam" id="PF13411">
    <property type="entry name" value="MerR_1"/>
    <property type="match status" value="1"/>
</dbReference>
<dbReference type="InterPro" id="IPR000551">
    <property type="entry name" value="MerR-type_HTH_dom"/>
</dbReference>
<keyword evidence="2" id="KW-0805">Transcription regulation</keyword>
<reference evidence="7" key="1">
    <citation type="submission" date="2018-05" db="EMBL/GenBank/DDBJ databases">
        <title>Genome Sequencing of selected type strains of the family Eggerthellaceae.</title>
        <authorList>
            <person name="Danylec N."/>
            <person name="Stoll D.A."/>
            <person name="Doetsch A."/>
            <person name="Huch M."/>
        </authorList>
    </citation>
    <scope>NUCLEOTIDE SEQUENCE [LARGE SCALE GENOMIC DNA]</scope>
    <source>
        <strain evidence="7">DSM 16106</strain>
    </source>
</reference>
<organism evidence="6 7">
    <name type="scientific">Paraeggerthella hongkongensis</name>
    <dbReference type="NCBI Taxonomy" id="230658"/>
    <lineage>
        <taxon>Bacteria</taxon>
        <taxon>Bacillati</taxon>
        <taxon>Actinomycetota</taxon>
        <taxon>Coriobacteriia</taxon>
        <taxon>Eggerthellales</taxon>
        <taxon>Eggerthellaceae</taxon>
        <taxon>Paraeggerthella</taxon>
    </lineage>
</organism>
<evidence type="ECO:0000313" key="7">
    <source>
        <dbReference type="Proteomes" id="UP000278632"/>
    </source>
</evidence>